<sequence>MKLLDEIFEGTADFVGKSPVEGPLTEVSLQRCLKSLPMFSEELQLEQLHPTWNVQFNGQCLTASCNKLGSYEIQRVDVKNVVHCHLPKESSRTIVWVVTGVGREEAKEAWVWRCAMEKDVVQLYHMFQEMVEKWKDINVPDYGPKKRENGDNTSFLVAEGLSFKKSVDQPKTVRPAGCPHIKITLISQTEEDEKLIAVNDPDSTIPGKHRESHQNSNVPTTEEKPKVPPRTRKKTPPPRPPRGVTKQGISKSSQTAEKLKTSNPPTWVQEQTFNDVRENKGLIEVPAEVEDSTKNVNREVLVAVTRSSRDRKPISTRQREPAKLLVSRPDEKQRESSRVSRGLSPHRSAGEVSLGRLVRNLLGADTSNHSNPEAVKSIECHLNRQRNRSSLAIRDGYLWHQESWRDGNSNNRIAVPYTRWMNKAGSGDPQIHCGVLKKVFGNKSPNGVTDSKMYVSSEYPSSGSRLELLEGSPILLDQLKSKKFKNVGFQSRASHLIRCGSLTSDESDNGLETKPKSVLKKPKSFSGDGSHESKKNVTFNTMTTVQRAVLFQ</sequence>
<dbReference type="RefSeq" id="XP_022255325.1">
    <property type="nucleotide sequence ID" value="XM_022399617.1"/>
</dbReference>
<feature type="compositionally biased region" description="Polar residues" evidence="1">
    <location>
        <begin position="247"/>
        <end position="273"/>
    </location>
</feature>
<keyword evidence="2" id="KW-1185">Reference proteome</keyword>
<feature type="region of interest" description="Disordered" evidence="1">
    <location>
        <begin position="504"/>
        <end position="538"/>
    </location>
</feature>
<feature type="compositionally biased region" description="Basic residues" evidence="1">
    <location>
        <begin position="227"/>
        <end position="236"/>
    </location>
</feature>
<feature type="region of interest" description="Disordered" evidence="1">
    <location>
        <begin position="199"/>
        <end position="273"/>
    </location>
</feature>
<proteinExistence type="predicted"/>
<organism evidence="2 3">
    <name type="scientific">Limulus polyphemus</name>
    <name type="common">Atlantic horseshoe crab</name>
    <dbReference type="NCBI Taxonomy" id="6850"/>
    <lineage>
        <taxon>Eukaryota</taxon>
        <taxon>Metazoa</taxon>
        <taxon>Ecdysozoa</taxon>
        <taxon>Arthropoda</taxon>
        <taxon>Chelicerata</taxon>
        <taxon>Merostomata</taxon>
        <taxon>Xiphosura</taxon>
        <taxon>Limulidae</taxon>
        <taxon>Limulus</taxon>
    </lineage>
</organism>
<gene>
    <name evidence="3" type="primary">LOC111088741</name>
</gene>
<evidence type="ECO:0000313" key="3">
    <source>
        <dbReference type="RefSeq" id="XP_022255325.1"/>
    </source>
</evidence>
<dbReference type="GeneID" id="111088741"/>
<accession>A0ABM1THG9</accession>
<dbReference type="Proteomes" id="UP000694941">
    <property type="component" value="Unplaced"/>
</dbReference>
<feature type="region of interest" description="Disordered" evidence="1">
    <location>
        <begin position="306"/>
        <end position="350"/>
    </location>
</feature>
<evidence type="ECO:0000313" key="2">
    <source>
        <dbReference type="Proteomes" id="UP000694941"/>
    </source>
</evidence>
<reference evidence="3" key="1">
    <citation type="submission" date="2025-08" db="UniProtKB">
        <authorList>
            <consortium name="RefSeq"/>
        </authorList>
    </citation>
    <scope>IDENTIFICATION</scope>
    <source>
        <tissue evidence="3">Muscle</tissue>
    </source>
</reference>
<name>A0ABM1THG9_LIMPO</name>
<feature type="compositionally biased region" description="Basic and acidic residues" evidence="1">
    <location>
        <begin position="307"/>
        <end position="338"/>
    </location>
</feature>
<protein>
    <submittedName>
        <fullName evidence="3">Uncharacterized protein LOC111088741 isoform X1</fullName>
    </submittedName>
</protein>
<evidence type="ECO:0000256" key="1">
    <source>
        <dbReference type="SAM" id="MobiDB-lite"/>
    </source>
</evidence>